<keyword evidence="2" id="KW-1133">Transmembrane helix</keyword>
<dbReference type="RefSeq" id="WP_349879829.1">
    <property type="nucleotide sequence ID" value="NZ_CP157974.1"/>
</dbReference>
<feature type="compositionally biased region" description="Pro residues" evidence="1">
    <location>
        <begin position="61"/>
        <end position="84"/>
    </location>
</feature>
<feature type="compositionally biased region" description="Low complexity" evidence="1">
    <location>
        <begin position="85"/>
        <end position="109"/>
    </location>
</feature>
<protein>
    <submittedName>
        <fullName evidence="3">Uncharacterized protein</fullName>
    </submittedName>
</protein>
<keyword evidence="2" id="KW-0472">Membrane</keyword>
<reference evidence="3" key="1">
    <citation type="submission" date="2024-06" db="EMBL/GenBank/DDBJ databases">
        <title>Micromonospora sp. strain HUAS YX12 genome sequences.</title>
        <authorList>
            <person name="Mo P."/>
        </authorList>
    </citation>
    <scope>NUCLEOTIDE SEQUENCE</scope>
    <source>
        <strain evidence="3">HUAS YX12</strain>
    </source>
</reference>
<gene>
    <name evidence="3" type="ORF">ABIH81_08770</name>
</gene>
<sequence length="285" mass="29736">MPDPIFSDLYRDTEHLVWAPTEQVRRRGRQRTRRTQIAAGLAAAVAVGVVASGVALARPDAAPPPPVPPATVVPTTPAPAPTPSSTPSAEPSASGTPTPDRTTGGPAAAIGGGPTSRPPSRTIPAAAMLQLADLPTGFTMTTKVDGDWSLESVTIYCDNESPALNAGQVASRSVQFDSPSDWIVERVTRHSGTSATTVMQRVRQLVTGCEPTRPGDSLSILAESLGGDDAVLVGSEIEGTPARWVVVRQGDLVAQLRVDHQTTPSEARRVVGWVVNRLCAGTDSC</sequence>
<evidence type="ECO:0000256" key="2">
    <source>
        <dbReference type="SAM" id="Phobius"/>
    </source>
</evidence>
<dbReference type="EMBL" id="CP157974">
    <property type="protein sequence ID" value="XBT83543.1"/>
    <property type="molecule type" value="Genomic_DNA"/>
</dbReference>
<accession>A0AAU7R565</accession>
<evidence type="ECO:0000313" key="3">
    <source>
        <dbReference type="EMBL" id="XBT83543.1"/>
    </source>
</evidence>
<organism evidence="3">
    <name type="scientific">Micromonospora sp. HUAS YX12</name>
    <dbReference type="NCBI Taxonomy" id="3156396"/>
    <lineage>
        <taxon>Bacteria</taxon>
        <taxon>Bacillati</taxon>
        <taxon>Actinomycetota</taxon>
        <taxon>Actinomycetes</taxon>
        <taxon>Micromonosporales</taxon>
        <taxon>Micromonosporaceae</taxon>
        <taxon>Micromonospora</taxon>
    </lineage>
</organism>
<feature type="region of interest" description="Disordered" evidence="1">
    <location>
        <begin position="60"/>
        <end position="121"/>
    </location>
</feature>
<dbReference type="AlphaFoldDB" id="A0AAU7R565"/>
<keyword evidence="2" id="KW-0812">Transmembrane</keyword>
<feature type="transmembrane region" description="Helical" evidence="2">
    <location>
        <begin position="37"/>
        <end position="57"/>
    </location>
</feature>
<evidence type="ECO:0000256" key="1">
    <source>
        <dbReference type="SAM" id="MobiDB-lite"/>
    </source>
</evidence>
<name>A0AAU7R565_9ACTN</name>
<proteinExistence type="predicted"/>